<dbReference type="EC" id="2.7.11.-" evidence="8"/>
<sequence>MTVGFTAKTLEQIKLFASLPQTPISLKKMTQFGRVPSPGTLIRASQFMRDELQIRLAHRVVELENLPHGLSEMNSVKKVKQWYTQSFHDLISFPHPSVSRVPADFVLQNNTELNGNEGQEYYDPLKTTALIPQSVLEYNQNFSKLLEKIKNRHDPVVSTIAQGVVDIKNVWKKSKKFSSTQQLPLEIQSFLDRFYMSRIGIRMLIGQHVAISKASFDHNSVPENYVGIICTKTPLMQVVQDAAENAKFICNDYYGLWGGPEVKFIGKENITQDFCYVPSHLHHMVFELLKNSLRAVVERYGIDCEDFPDIKIVFAEGKEDITIKISDEGGGIPRSGLPLIWSYMYTTAENPLLEEDFSKNDFKAPLAG</sequence>
<dbReference type="Proteomes" id="UP001211065">
    <property type="component" value="Unassembled WGS sequence"/>
</dbReference>
<proteinExistence type="inferred from homology"/>
<dbReference type="Gene3D" id="1.20.140.20">
    <property type="entry name" value="Alpha-ketoacid/pyruvate dehydrogenase kinase, N-terminal domain"/>
    <property type="match status" value="1"/>
</dbReference>
<dbReference type="Pfam" id="PF02518">
    <property type="entry name" value="HATPase_c"/>
    <property type="match status" value="1"/>
</dbReference>
<dbReference type="PANTHER" id="PTHR11947:SF3">
    <property type="entry name" value="[PYRUVATE DEHYDROGENASE (ACETYL-TRANSFERRING)] KINASE, MITOCHONDRIAL"/>
    <property type="match status" value="1"/>
</dbReference>
<evidence type="ECO:0000256" key="6">
    <source>
        <dbReference type="ARBA" id="ARBA00023128"/>
    </source>
</evidence>
<dbReference type="GO" id="GO:0005759">
    <property type="term" value="C:mitochondrial matrix"/>
    <property type="evidence" value="ECO:0007669"/>
    <property type="project" value="UniProtKB-SubCell"/>
</dbReference>
<feature type="domain" description="Branched-chain alpha-ketoacid dehydrogenase kinase/Pyruvate dehydrogenase kinase N-terminal" evidence="10">
    <location>
        <begin position="23"/>
        <end position="230"/>
    </location>
</feature>
<dbReference type="SUPFAM" id="SSF55874">
    <property type="entry name" value="ATPase domain of HSP90 chaperone/DNA topoisomerase II/histidine kinase"/>
    <property type="match status" value="1"/>
</dbReference>
<keyword evidence="5 8" id="KW-0067">ATP-binding</keyword>
<gene>
    <name evidence="11" type="ORF">HK099_004411</name>
</gene>
<comment type="subcellular location">
    <subcellularLocation>
        <location evidence="8">Mitochondrion matrix</location>
    </subcellularLocation>
</comment>
<evidence type="ECO:0000313" key="11">
    <source>
        <dbReference type="EMBL" id="KAJ3226667.1"/>
    </source>
</evidence>
<dbReference type="InterPro" id="IPR018955">
    <property type="entry name" value="BCDHK/PDK_N"/>
</dbReference>
<dbReference type="GO" id="GO:0004740">
    <property type="term" value="F:pyruvate dehydrogenase (acetyl-transferring) kinase activity"/>
    <property type="evidence" value="ECO:0007669"/>
    <property type="project" value="UniProtKB-EC"/>
</dbReference>
<evidence type="ECO:0000259" key="9">
    <source>
        <dbReference type="Pfam" id="PF02518"/>
    </source>
</evidence>
<dbReference type="InterPro" id="IPR039028">
    <property type="entry name" value="BCKD/PDK"/>
</dbReference>
<dbReference type="InterPro" id="IPR036890">
    <property type="entry name" value="HATPase_C_sf"/>
</dbReference>
<comment type="catalytic activity">
    <reaction evidence="7">
        <text>L-seryl-[pyruvate dehydrogenase E1 alpha subunit] + ATP = O-phospho-L-seryl-[pyruvate dehydrogenase E1 alpha subunit] + ADP + H(+)</text>
        <dbReference type="Rhea" id="RHEA:23052"/>
        <dbReference type="Rhea" id="RHEA-COMP:13689"/>
        <dbReference type="Rhea" id="RHEA-COMP:13690"/>
        <dbReference type="ChEBI" id="CHEBI:15378"/>
        <dbReference type="ChEBI" id="CHEBI:29999"/>
        <dbReference type="ChEBI" id="CHEBI:30616"/>
        <dbReference type="ChEBI" id="CHEBI:83421"/>
        <dbReference type="ChEBI" id="CHEBI:456216"/>
        <dbReference type="EC" id="2.7.11.2"/>
    </reaction>
</comment>
<protein>
    <recommendedName>
        <fullName evidence="8">Protein-serine/threonine kinase</fullName>
        <ecNumber evidence="8">2.7.11.-</ecNumber>
    </recommendedName>
</protein>
<feature type="domain" description="Histidine kinase/HSP90-like ATPase" evidence="9">
    <location>
        <begin position="278"/>
        <end position="347"/>
    </location>
</feature>
<dbReference type="InterPro" id="IPR003594">
    <property type="entry name" value="HATPase_dom"/>
</dbReference>
<accession>A0AAD5Y1A9</accession>
<evidence type="ECO:0000256" key="4">
    <source>
        <dbReference type="ARBA" id="ARBA00022777"/>
    </source>
</evidence>
<dbReference type="SUPFAM" id="SSF69012">
    <property type="entry name" value="alpha-ketoacid dehydrogenase kinase, N-terminal domain"/>
    <property type="match status" value="1"/>
</dbReference>
<evidence type="ECO:0000259" key="10">
    <source>
        <dbReference type="Pfam" id="PF10436"/>
    </source>
</evidence>
<keyword evidence="3 8" id="KW-0547">Nucleotide-binding</keyword>
<dbReference type="InterPro" id="IPR036784">
    <property type="entry name" value="AK/P_DHK_N_sf"/>
</dbReference>
<evidence type="ECO:0000256" key="8">
    <source>
        <dbReference type="RuleBase" id="RU366032"/>
    </source>
</evidence>
<keyword evidence="12" id="KW-1185">Reference proteome</keyword>
<evidence type="ECO:0000256" key="1">
    <source>
        <dbReference type="ARBA" id="ARBA00006155"/>
    </source>
</evidence>
<dbReference type="Pfam" id="PF10436">
    <property type="entry name" value="BCDHK_Adom3"/>
    <property type="match status" value="1"/>
</dbReference>
<evidence type="ECO:0000313" key="12">
    <source>
        <dbReference type="Proteomes" id="UP001211065"/>
    </source>
</evidence>
<reference evidence="11" key="1">
    <citation type="submission" date="2020-05" db="EMBL/GenBank/DDBJ databases">
        <title>Phylogenomic resolution of chytrid fungi.</title>
        <authorList>
            <person name="Stajich J.E."/>
            <person name="Amses K."/>
            <person name="Simmons R."/>
            <person name="Seto K."/>
            <person name="Myers J."/>
            <person name="Bonds A."/>
            <person name="Quandt C.A."/>
            <person name="Barry K."/>
            <person name="Liu P."/>
            <person name="Grigoriev I."/>
            <person name="Longcore J.E."/>
            <person name="James T.Y."/>
        </authorList>
    </citation>
    <scope>NUCLEOTIDE SEQUENCE</scope>
    <source>
        <strain evidence="11">JEL0476</strain>
    </source>
</reference>
<dbReference type="PANTHER" id="PTHR11947">
    <property type="entry name" value="PYRUVATE DEHYDROGENASE KINASE"/>
    <property type="match status" value="1"/>
</dbReference>
<name>A0AAD5Y1A9_9FUNG</name>
<dbReference type="AlphaFoldDB" id="A0AAD5Y1A9"/>
<evidence type="ECO:0000256" key="3">
    <source>
        <dbReference type="ARBA" id="ARBA00022741"/>
    </source>
</evidence>
<evidence type="ECO:0000256" key="7">
    <source>
        <dbReference type="ARBA" id="ARBA00048201"/>
    </source>
</evidence>
<keyword evidence="4 8" id="KW-0418">Kinase</keyword>
<evidence type="ECO:0000256" key="2">
    <source>
        <dbReference type="ARBA" id="ARBA00022679"/>
    </source>
</evidence>
<comment type="similarity">
    <text evidence="1 8">Belongs to the PDK/BCKDK protein kinase family.</text>
</comment>
<dbReference type="EMBL" id="JADGJW010000031">
    <property type="protein sequence ID" value="KAJ3226667.1"/>
    <property type="molecule type" value="Genomic_DNA"/>
</dbReference>
<keyword evidence="2 8" id="KW-0808">Transferase</keyword>
<dbReference type="Gene3D" id="3.30.565.10">
    <property type="entry name" value="Histidine kinase-like ATPase, C-terminal domain"/>
    <property type="match status" value="1"/>
</dbReference>
<dbReference type="GO" id="GO:0005524">
    <property type="term" value="F:ATP binding"/>
    <property type="evidence" value="ECO:0007669"/>
    <property type="project" value="UniProtKB-UniRule"/>
</dbReference>
<dbReference type="GO" id="GO:0010906">
    <property type="term" value="P:regulation of glucose metabolic process"/>
    <property type="evidence" value="ECO:0007669"/>
    <property type="project" value="TreeGrafter"/>
</dbReference>
<comment type="caution">
    <text evidence="11">The sequence shown here is derived from an EMBL/GenBank/DDBJ whole genome shotgun (WGS) entry which is preliminary data.</text>
</comment>
<keyword evidence="6 8" id="KW-0496">Mitochondrion</keyword>
<evidence type="ECO:0000256" key="5">
    <source>
        <dbReference type="ARBA" id="ARBA00022840"/>
    </source>
</evidence>
<organism evidence="11 12">
    <name type="scientific">Clydaea vesicula</name>
    <dbReference type="NCBI Taxonomy" id="447962"/>
    <lineage>
        <taxon>Eukaryota</taxon>
        <taxon>Fungi</taxon>
        <taxon>Fungi incertae sedis</taxon>
        <taxon>Chytridiomycota</taxon>
        <taxon>Chytridiomycota incertae sedis</taxon>
        <taxon>Chytridiomycetes</taxon>
        <taxon>Lobulomycetales</taxon>
        <taxon>Lobulomycetaceae</taxon>
        <taxon>Clydaea</taxon>
    </lineage>
</organism>